<proteinExistence type="predicted"/>
<dbReference type="OrthoDB" id="10639166at2759"/>
<accession>A0A9P3G9S8</accession>
<protein>
    <submittedName>
        <fullName evidence="1">Uncharacterized protein</fullName>
    </submittedName>
</protein>
<gene>
    <name evidence="1" type="ORF">PsYK624_065670</name>
</gene>
<reference evidence="1 2" key="1">
    <citation type="submission" date="2021-08" db="EMBL/GenBank/DDBJ databases">
        <title>Draft Genome Sequence of Phanerochaete sordida strain YK-624.</title>
        <authorList>
            <person name="Mori T."/>
            <person name="Dohra H."/>
            <person name="Suzuki T."/>
            <person name="Kawagishi H."/>
            <person name="Hirai H."/>
        </authorList>
    </citation>
    <scope>NUCLEOTIDE SEQUENCE [LARGE SCALE GENOMIC DNA]</scope>
    <source>
        <strain evidence="1 2">YK-624</strain>
    </source>
</reference>
<evidence type="ECO:0000313" key="1">
    <source>
        <dbReference type="EMBL" id="GJE90434.1"/>
    </source>
</evidence>
<sequence>MSALKPTWEPHTPHSELAGYRTRHGELETRWSVLQSAVAELEGHSDSTAISVRKLSTCEIDIVRGVAELVEKVEILRGQELEASTAKVAVTPLRRDYHHSHLNVCRDSARAVVVHFNKLAAALELAARQYDSPRQSHHREGEKLLSDIRMLRDDVQAYLHKINQQIGSVQSEKTFWTAEADRAHVVFANDKEVFNRTLSLKHIEVARLTEQGETSWDLQQWSNTLNLAPIEDAREHYITSQVLKSAGRFHFCATRAAFYERHDSLLSSHHREASGLHVESMISALQSLVGSLGSPDIAAAALKSAQELSPLTEMSTRLLVQVQDASLAREFARNLADVLEAVVKTHSFDCGAINAKELLNICTNIADQPSPGYIAVPF</sequence>
<organism evidence="1 2">
    <name type="scientific">Phanerochaete sordida</name>
    <dbReference type="NCBI Taxonomy" id="48140"/>
    <lineage>
        <taxon>Eukaryota</taxon>
        <taxon>Fungi</taxon>
        <taxon>Dikarya</taxon>
        <taxon>Basidiomycota</taxon>
        <taxon>Agaricomycotina</taxon>
        <taxon>Agaricomycetes</taxon>
        <taxon>Polyporales</taxon>
        <taxon>Phanerochaetaceae</taxon>
        <taxon>Phanerochaete</taxon>
    </lineage>
</organism>
<evidence type="ECO:0000313" key="2">
    <source>
        <dbReference type="Proteomes" id="UP000703269"/>
    </source>
</evidence>
<dbReference type="EMBL" id="BPQB01000016">
    <property type="protein sequence ID" value="GJE90434.1"/>
    <property type="molecule type" value="Genomic_DNA"/>
</dbReference>
<dbReference type="AlphaFoldDB" id="A0A9P3G9S8"/>
<name>A0A9P3G9S8_9APHY</name>
<comment type="caution">
    <text evidence="1">The sequence shown here is derived from an EMBL/GenBank/DDBJ whole genome shotgun (WGS) entry which is preliminary data.</text>
</comment>
<dbReference type="Proteomes" id="UP000703269">
    <property type="component" value="Unassembled WGS sequence"/>
</dbReference>
<keyword evidence="2" id="KW-1185">Reference proteome</keyword>